<dbReference type="AlphaFoldDB" id="A0AAQ3K484"/>
<reference evidence="1 2" key="1">
    <citation type="submission" date="2023-10" db="EMBL/GenBank/DDBJ databases">
        <title>Chromosome-scale genome assembly provides insights into flower coloration mechanisms of Canna indica.</title>
        <authorList>
            <person name="Li C."/>
        </authorList>
    </citation>
    <scope>NUCLEOTIDE SEQUENCE [LARGE SCALE GENOMIC DNA]</scope>
    <source>
        <tissue evidence="1">Flower</tissue>
    </source>
</reference>
<dbReference type="PANTHER" id="PTHR33148">
    <property type="entry name" value="PLASTID MOVEMENT IMPAIRED PROTEIN-RELATED"/>
    <property type="match status" value="1"/>
</dbReference>
<dbReference type="EMBL" id="CP136892">
    <property type="protein sequence ID" value="WOL00844.1"/>
    <property type="molecule type" value="Genomic_DNA"/>
</dbReference>
<gene>
    <name evidence="1" type="ORF">Cni_G09557</name>
</gene>
<evidence type="ECO:0000313" key="1">
    <source>
        <dbReference type="EMBL" id="WOL00844.1"/>
    </source>
</evidence>
<proteinExistence type="predicted"/>
<organism evidence="1 2">
    <name type="scientific">Canna indica</name>
    <name type="common">Indian-shot</name>
    <dbReference type="NCBI Taxonomy" id="4628"/>
    <lineage>
        <taxon>Eukaryota</taxon>
        <taxon>Viridiplantae</taxon>
        <taxon>Streptophyta</taxon>
        <taxon>Embryophyta</taxon>
        <taxon>Tracheophyta</taxon>
        <taxon>Spermatophyta</taxon>
        <taxon>Magnoliopsida</taxon>
        <taxon>Liliopsida</taxon>
        <taxon>Zingiberales</taxon>
        <taxon>Cannaceae</taxon>
        <taxon>Canna</taxon>
    </lineage>
</organism>
<sequence length="149" mass="16915">MGNCLVLEERKVIKIMRVDGEIITYDHSHMKVQQVLDDFPRHDVSDESPAMRCLDSTASMRHEKLYYLLPQKKTLVAAETGEGAGLIRVKLVLTKQELKNMLSKGSEVSHGDMLCLLQRAQSKSGGSHKEAKFKEWRPFLETIPEGNDF</sequence>
<dbReference type="Proteomes" id="UP001327560">
    <property type="component" value="Chromosome 3"/>
</dbReference>
<dbReference type="Pfam" id="PF14009">
    <property type="entry name" value="PADRE"/>
    <property type="match status" value="1"/>
</dbReference>
<keyword evidence="2" id="KW-1185">Reference proteome</keyword>
<dbReference type="PANTHER" id="PTHR33148:SF46">
    <property type="entry name" value="EMB|CAB85509.1"/>
    <property type="match status" value="1"/>
</dbReference>
<evidence type="ECO:0000313" key="2">
    <source>
        <dbReference type="Proteomes" id="UP001327560"/>
    </source>
</evidence>
<dbReference type="InterPro" id="IPR025322">
    <property type="entry name" value="PADRE_dom"/>
</dbReference>
<protein>
    <submittedName>
        <fullName evidence="1">Uncharacterized protein</fullName>
    </submittedName>
</protein>
<name>A0AAQ3K484_9LILI</name>
<accession>A0AAQ3K484</accession>